<sequence>MKLVTFQADDTIRIGVVRHEGIVALDDSRPAFRSMRALLEAGPEALEAARAAGERETDHIALSDVRLLAPLPRPAQMRDALVFERHLRQARANRHIFGLAPEWVSPDEIAVPAVWYEQPIYYKCNRFAVSGPEDEIRWPKGETRLDYELEIAAVIGTGGRDISRADAKKHIAGYMIFNDFSARDFQFSEIQAGLGPAKGKDFDTANALGPWLVTPDEVDPADGLEMTARVNGEVWSRGRSDEMHHDFARIVEHVSKNETLHPGEVIGSGTVGNGCGLEHGRFLSAGDVVELEIEGLGLLRNRIGHMA</sequence>
<feature type="domain" description="Fumarylacetoacetase-like C-terminal" evidence="1">
    <location>
        <begin position="111"/>
        <end position="303"/>
    </location>
</feature>
<evidence type="ECO:0000259" key="2">
    <source>
        <dbReference type="Pfam" id="PF10370"/>
    </source>
</evidence>
<name>A0AAW5R114_9HYPH</name>
<dbReference type="SUPFAM" id="SSF56529">
    <property type="entry name" value="FAH"/>
    <property type="match status" value="1"/>
</dbReference>
<accession>A0AAW5R114</accession>
<organism evidence="3 4">
    <name type="scientific">Microbaculum marinisediminis</name>
    <dbReference type="NCBI Taxonomy" id="2931392"/>
    <lineage>
        <taxon>Bacteria</taxon>
        <taxon>Pseudomonadati</taxon>
        <taxon>Pseudomonadota</taxon>
        <taxon>Alphaproteobacteria</taxon>
        <taxon>Hyphomicrobiales</taxon>
        <taxon>Tepidamorphaceae</taxon>
        <taxon>Microbaculum</taxon>
    </lineage>
</organism>
<dbReference type="GO" id="GO:0016787">
    <property type="term" value="F:hydrolase activity"/>
    <property type="evidence" value="ECO:0007669"/>
    <property type="project" value="UniProtKB-KW"/>
</dbReference>
<keyword evidence="4" id="KW-1185">Reference proteome</keyword>
<feature type="domain" description="Rv2993c-like N-terminal" evidence="2">
    <location>
        <begin position="1"/>
        <end position="70"/>
    </location>
</feature>
<dbReference type="Gene3D" id="3.90.850.10">
    <property type="entry name" value="Fumarylacetoacetase-like, C-terminal domain"/>
    <property type="match status" value="1"/>
</dbReference>
<gene>
    <name evidence="3" type="ORF">MUB46_19080</name>
</gene>
<evidence type="ECO:0000313" key="4">
    <source>
        <dbReference type="Proteomes" id="UP001320898"/>
    </source>
</evidence>
<dbReference type="PANTHER" id="PTHR43211">
    <property type="entry name" value="FUMARYLACETOACETATE HYDROLASE"/>
    <property type="match status" value="1"/>
</dbReference>
<reference evidence="3 4" key="1">
    <citation type="submission" date="2022-04" db="EMBL/GenBank/DDBJ databases">
        <authorList>
            <person name="Ye Y.-Q."/>
            <person name="Du Z.-J."/>
        </authorList>
    </citation>
    <scope>NUCLEOTIDE SEQUENCE [LARGE SCALE GENOMIC DNA]</scope>
    <source>
        <strain evidence="3 4">A6E488</strain>
    </source>
</reference>
<protein>
    <submittedName>
        <fullName evidence="3">Fumarylacetoacetate hydrolase family protein</fullName>
    </submittedName>
</protein>
<dbReference type="EMBL" id="JALIDZ010000009">
    <property type="protein sequence ID" value="MCT8973976.1"/>
    <property type="molecule type" value="Genomic_DNA"/>
</dbReference>
<keyword evidence="3" id="KW-0378">Hydrolase</keyword>
<dbReference type="InterPro" id="IPR036663">
    <property type="entry name" value="Fumarylacetoacetase_C_sf"/>
</dbReference>
<dbReference type="PANTHER" id="PTHR43211:SF1">
    <property type="entry name" value="BLL6422 PROTEIN"/>
    <property type="match status" value="1"/>
</dbReference>
<dbReference type="InterPro" id="IPR018833">
    <property type="entry name" value="Rv2993c-like_N"/>
</dbReference>
<dbReference type="RefSeq" id="WP_261617555.1">
    <property type="nucleotide sequence ID" value="NZ_JALIDZ010000009.1"/>
</dbReference>
<dbReference type="AlphaFoldDB" id="A0AAW5R114"/>
<dbReference type="InterPro" id="IPR011234">
    <property type="entry name" value="Fumarylacetoacetase-like_C"/>
</dbReference>
<proteinExistence type="predicted"/>
<comment type="caution">
    <text evidence="3">The sequence shown here is derived from an EMBL/GenBank/DDBJ whole genome shotgun (WGS) entry which is preliminary data.</text>
</comment>
<dbReference type="Proteomes" id="UP001320898">
    <property type="component" value="Unassembled WGS sequence"/>
</dbReference>
<evidence type="ECO:0000313" key="3">
    <source>
        <dbReference type="EMBL" id="MCT8973976.1"/>
    </source>
</evidence>
<evidence type="ECO:0000259" key="1">
    <source>
        <dbReference type="Pfam" id="PF01557"/>
    </source>
</evidence>
<dbReference type="Pfam" id="PF10370">
    <property type="entry name" value="Rv2993c-like_N"/>
    <property type="match status" value="1"/>
</dbReference>
<dbReference type="Pfam" id="PF01557">
    <property type="entry name" value="FAA_hydrolase"/>
    <property type="match status" value="1"/>
</dbReference>